<dbReference type="GO" id="GO:0004523">
    <property type="term" value="F:RNA-DNA hybrid ribonuclease activity"/>
    <property type="evidence" value="ECO:0007669"/>
    <property type="project" value="InterPro"/>
</dbReference>
<accession>A0A7J9DZ87</accession>
<sequence length="282" mass="32036">MFSRFMVDKICSKLNKRDAKKLSIASRATLAYLVLLFVINYFMQSMMIPKEICDDIECIVRQFIWGSFDGYQKVSLVNWESVCQPRSCGYLGIKHLKDQNTSLTMKLGYSLVSKQDSLWVSVLQSKYDMKDALSDNISWKGQSSNVEMSESWINLCTDRVVQIISENTAAGGVITIGNKEKIMGYSSNFGKCSVFDTKLWDIFDGLALIHNWSYDGVLIQTDSLKVVKAIQNSFLSSSNSALIRRIDHLLLNGGSLDIQHLPRDRNKTTNVWPKWLLINSKD</sequence>
<dbReference type="InterPro" id="IPR002156">
    <property type="entry name" value="RNaseH_domain"/>
</dbReference>
<evidence type="ECO:0000313" key="3">
    <source>
        <dbReference type="EMBL" id="MBA0766050.1"/>
    </source>
</evidence>
<dbReference type="InterPro" id="IPR012337">
    <property type="entry name" value="RNaseH-like_sf"/>
</dbReference>
<evidence type="ECO:0000256" key="1">
    <source>
        <dbReference type="SAM" id="Phobius"/>
    </source>
</evidence>
<organism evidence="3 4">
    <name type="scientific">Gossypium trilobum</name>
    <dbReference type="NCBI Taxonomy" id="34281"/>
    <lineage>
        <taxon>Eukaryota</taxon>
        <taxon>Viridiplantae</taxon>
        <taxon>Streptophyta</taxon>
        <taxon>Embryophyta</taxon>
        <taxon>Tracheophyta</taxon>
        <taxon>Spermatophyta</taxon>
        <taxon>Magnoliopsida</taxon>
        <taxon>eudicotyledons</taxon>
        <taxon>Gunneridae</taxon>
        <taxon>Pentapetalae</taxon>
        <taxon>rosids</taxon>
        <taxon>malvids</taxon>
        <taxon>Malvales</taxon>
        <taxon>Malvaceae</taxon>
        <taxon>Malvoideae</taxon>
        <taxon>Gossypium</taxon>
    </lineage>
</organism>
<comment type="caution">
    <text evidence="3">The sequence shown here is derived from an EMBL/GenBank/DDBJ whole genome shotgun (WGS) entry which is preliminary data.</text>
</comment>
<dbReference type="InterPro" id="IPR044730">
    <property type="entry name" value="RNase_H-like_dom_plant"/>
</dbReference>
<dbReference type="EMBL" id="JABEZW010000005">
    <property type="protein sequence ID" value="MBA0766050.1"/>
    <property type="molecule type" value="Genomic_DNA"/>
</dbReference>
<feature type="domain" description="RNase H type-1" evidence="2">
    <location>
        <begin position="167"/>
        <end position="268"/>
    </location>
</feature>
<keyword evidence="1" id="KW-0472">Membrane</keyword>
<evidence type="ECO:0000313" key="4">
    <source>
        <dbReference type="Proteomes" id="UP000593568"/>
    </source>
</evidence>
<dbReference type="PANTHER" id="PTHR33116:SF86">
    <property type="entry name" value="REVERSE TRANSCRIPTASE DOMAIN-CONTAINING PROTEIN"/>
    <property type="match status" value="1"/>
</dbReference>
<dbReference type="PANTHER" id="PTHR33116">
    <property type="entry name" value="REVERSE TRANSCRIPTASE ZINC-BINDING DOMAIN-CONTAINING PROTEIN-RELATED-RELATED"/>
    <property type="match status" value="1"/>
</dbReference>
<dbReference type="SUPFAM" id="SSF53098">
    <property type="entry name" value="Ribonuclease H-like"/>
    <property type="match status" value="1"/>
</dbReference>
<dbReference type="Pfam" id="PF13456">
    <property type="entry name" value="RVT_3"/>
    <property type="match status" value="1"/>
</dbReference>
<protein>
    <recommendedName>
        <fullName evidence="2">RNase H type-1 domain-containing protein</fullName>
    </recommendedName>
</protein>
<dbReference type="InterPro" id="IPR036397">
    <property type="entry name" value="RNaseH_sf"/>
</dbReference>
<name>A0A7J9DZ87_9ROSI</name>
<evidence type="ECO:0000259" key="2">
    <source>
        <dbReference type="Pfam" id="PF13456"/>
    </source>
</evidence>
<reference evidence="3 4" key="1">
    <citation type="journal article" date="2019" name="Genome Biol. Evol.">
        <title>Insights into the evolution of the New World diploid cottons (Gossypium, subgenus Houzingenia) based on genome sequencing.</title>
        <authorList>
            <person name="Grover C.E."/>
            <person name="Arick M.A. 2nd"/>
            <person name="Thrash A."/>
            <person name="Conover J.L."/>
            <person name="Sanders W.S."/>
            <person name="Peterson D.G."/>
            <person name="Frelichowski J.E."/>
            <person name="Scheffler J.A."/>
            <person name="Scheffler B.E."/>
            <person name="Wendel J.F."/>
        </authorList>
    </citation>
    <scope>NUCLEOTIDE SEQUENCE [LARGE SCALE GENOMIC DNA]</scope>
    <source>
        <strain evidence="3">8</strain>
        <tissue evidence="3">Leaf</tissue>
    </source>
</reference>
<gene>
    <name evidence="3" type="ORF">Gotri_015131</name>
</gene>
<dbReference type="CDD" id="cd06222">
    <property type="entry name" value="RNase_H_like"/>
    <property type="match status" value="1"/>
</dbReference>
<dbReference type="AlphaFoldDB" id="A0A7J9DZ87"/>
<keyword evidence="1" id="KW-0812">Transmembrane</keyword>
<keyword evidence="1" id="KW-1133">Transmembrane helix</keyword>
<keyword evidence="4" id="KW-1185">Reference proteome</keyword>
<dbReference type="GO" id="GO:0003676">
    <property type="term" value="F:nucleic acid binding"/>
    <property type="evidence" value="ECO:0007669"/>
    <property type="project" value="InterPro"/>
</dbReference>
<feature type="transmembrane region" description="Helical" evidence="1">
    <location>
        <begin position="24"/>
        <end position="43"/>
    </location>
</feature>
<dbReference type="Proteomes" id="UP000593568">
    <property type="component" value="Unassembled WGS sequence"/>
</dbReference>
<proteinExistence type="predicted"/>
<dbReference type="Gene3D" id="3.30.420.10">
    <property type="entry name" value="Ribonuclease H-like superfamily/Ribonuclease H"/>
    <property type="match status" value="1"/>
</dbReference>